<proteinExistence type="predicted"/>
<name>A0A0F4VMM6_9HYPH</name>
<reference evidence="2 3" key="1">
    <citation type="journal article" date="2015" name="Phytopathology">
        <title>Genomes of Candidatus Liberibacter solanacearum haplotype A from New Zealand and the USA suggest significant genome plasticity in the species.</title>
        <authorList>
            <person name="Thompson S.M."/>
            <person name="Johnson C.P."/>
            <person name="Lu A.Y."/>
            <person name="Frampton R.A."/>
            <person name="Sullivan K.L."/>
            <person name="Fiers M.W."/>
            <person name="Crowhurst R.N."/>
            <person name="Pitman A.R."/>
            <person name="Scott I."/>
            <person name="Gudmestad N.C."/>
            <person name="Smith G.R."/>
        </authorList>
    </citation>
    <scope>NUCLEOTIDE SEQUENCE [LARGE SCALE GENOMIC DNA]</scope>
    <source>
        <strain evidence="2 3">LsoNZ1</strain>
    </source>
</reference>
<dbReference type="Proteomes" id="UP000033731">
    <property type="component" value="Unassembled WGS sequence"/>
</dbReference>
<dbReference type="GO" id="GO:0015074">
    <property type="term" value="P:DNA integration"/>
    <property type="evidence" value="ECO:0007669"/>
    <property type="project" value="InterPro"/>
</dbReference>
<accession>A0A0F4VMM6</accession>
<protein>
    <recommendedName>
        <fullName evidence="4">Tyr recombinase domain-containing protein</fullName>
    </recommendedName>
</protein>
<keyword evidence="1" id="KW-0233">DNA recombination</keyword>
<dbReference type="Gene3D" id="1.10.443.10">
    <property type="entry name" value="Intergrase catalytic core"/>
    <property type="match status" value="1"/>
</dbReference>
<keyword evidence="3" id="KW-1185">Reference proteome</keyword>
<evidence type="ECO:0000313" key="2">
    <source>
        <dbReference type="EMBL" id="KJZ82540.1"/>
    </source>
</evidence>
<dbReference type="InterPro" id="IPR013762">
    <property type="entry name" value="Integrase-like_cat_sf"/>
</dbReference>
<dbReference type="EMBL" id="JMTK01000001">
    <property type="protein sequence ID" value="KJZ82540.1"/>
    <property type="molecule type" value="Genomic_DNA"/>
</dbReference>
<dbReference type="SUPFAM" id="SSF56349">
    <property type="entry name" value="DNA breaking-rejoining enzymes"/>
    <property type="match status" value="1"/>
</dbReference>
<evidence type="ECO:0000256" key="1">
    <source>
        <dbReference type="ARBA" id="ARBA00023172"/>
    </source>
</evidence>
<dbReference type="GO" id="GO:0006310">
    <property type="term" value="P:DNA recombination"/>
    <property type="evidence" value="ECO:0007669"/>
    <property type="project" value="UniProtKB-KW"/>
</dbReference>
<sequence>MILFWNYWREGTLPRLAFEFLLYTGLRCSDACRVRYPHLKGNILSIQTQKVGTIVTVEIPEIVMKLLAITPTGKETFIVNREKEKMNSFQFSQ</sequence>
<dbReference type="GO" id="GO:0003677">
    <property type="term" value="F:DNA binding"/>
    <property type="evidence" value="ECO:0007669"/>
    <property type="project" value="InterPro"/>
</dbReference>
<dbReference type="AlphaFoldDB" id="A0A0F4VMM6"/>
<comment type="caution">
    <text evidence="2">The sequence shown here is derived from an EMBL/GenBank/DDBJ whole genome shotgun (WGS) entry which is preliminary data.</text>
</comment>
<organism evidence="2 3">
    <name type="scientific">Candidatus Liberibacter solanacearum</name>
    <dbReference type="NCBI Taxonomy" id="556287"/>
    <lineage>
        <taxon>Bacteria</taxon>
        <taxon>Pseudomonadati</taxon>
        <taxon>Pseudomonadota</taxon>
        <taxon>Alphaproteobacteria</taxon>
        <taxon>Hyphomicrobiales</taxon>
        <taxon>Rhizobiaceae</taxon>
        <taxon>Liberibacter</taxon>
    </lineage>
</organism>
<dbReference type="InterPro" id="IPR011010">
    <property type="entry name" value="DNA_brk_join_enz"/>
</dbReference>
<evidence type="ECO:0000313" key="3">
    <source>
        <dbReference type="Proteomes" id="UP000033731"/>
    </source>
</evidence>
<evidence type="ECO:0008006" key="4">
    <source>
        <dbReference type="Google" id="ProtNLM"/>
    </source>
</evidence>
<dbReference type="PATRIC" id="fig|556287.9.peg.154"/>
<gene>
    <name evidence="2" type="ORF">DJ66_0148</name>
</gene>